<evidence type="ECO:0000256" key="10">
    <source>
        <dbReference type="ARBA" id="ARBA00023125"/>
    </source>
</evidence>
<dbReference type="Proteomes" id="UP000524404">
    <property type="component" value="Unassembled WGS sequence"/>
</dbReference>
<keyword evidence="13" id="KW-0408">Iron</keyword>
<keyword evidence="15" id="KW-1185">Reference proteome</keyword>
<dbReference type="GO" id="GO:0000976">
    <property type="term" value="F:transcription cis-regulatory region binding"/>
    <property type="evidence" value="ECO:0007669"/>
    <property type="project" value="TreeGrafter"/>
</dbReference>
<dbReference type="PANTHER" id="PTHR33202:SF2">
    <property type="entry name" value="FERRIC UPTAKE REGULATION PROTEIN"/>
    <property type="match status" value="1"/>
</dbReference>
<evidence type="ECO:0000256" key="13">
    <source>
        <dbReference type="PIRSR" id="PIRSR602481-2"/>
    </source>
</evidence>
<dbReference type="InterPro" id="IPR036388">
    <property type="entry name" value="WH-like_DNA-bd_sf"/>
</dbReference>
<feature type="binding site" evidence="12">
    <location>
        <position position="106"/>
    </location>
    <ligand>
        <name>Zn(2+)</name>
        <dbReference type="ChEBI" id="CHEBI:29105"/>
    </ligand>
</feature>
<dbReference type="Pfam" id="PF01475">
    <property type="entry name" value="FUR"/>
    <property type="match status" value="1"/>
</dbReference>
<dbReference type="GO" id="GO:0003700">
    <property type="term" value="F:DNA-binding transcription factor activity"/>
    <property type="evidence" value="ECO:0007669"/>
    <property type="project" value="InterPro"/>
</dbReference>
<feature type="binding site" evidence="13">
    <location>
        <position position="135"/>
    </location>
    <ligand>
        <name>Fe cation</name>
        <dbReference type="ChEBI" id="CHEBI:24875"/>
    </ligand>
</feature>
<keyword evidence="11" id="KW-0804">Transcription</keyword>
<dbReference type="InterPro" id="IPR002481">
    <property type="entry name" value="FUR"/>
</dbReference>
<comment type="caution">
    <text evidence="14">The sequence shown here is derived from an EMBL/GenBank/DDBJ whole genome shotgun (WGS) entry which is preliminary data.</text>
</comment>
<gene>
    <name evidence="14" type="ORF">HNP25_002443</name>
</gene>
<dbReference type="GO" id="GO:0008270">
    <property type="term" value="F:zinc ion binding"/>
    <property type="evidence" value="ECO:0007669"/>
    <property type="project" value="TreeGrafter"/>
</dbReference>
<evidence type="ECO:0000313" key="15">
    <source>
        <dbReference type="Proteomes" id="UP000524404"/>
    </source>
</evidence>
<dbReference type="InterPro" id="IPR036390">
    <property type="entry name" value="WH_DNA-bd_sf"/>
</dbReference>
<evidence type="ECO:0000256" key="1">
    <source>
        <dbReference type="ARBA" id="ARBA00004496"/>
    </source>
</evidence>
<dbReference type="PANTHER" id="PTHR33202">
    <property type="entry name" value="ZINC UPTAKE REGULATION PROTEIN"/>
    <property type="match status" value="1"/>
</dbReference>
<evidence type="ECO:0000313" key="14">
    <source>
        <dbReference type="EMBL" id="MBB6003784.1"/>
    </source>
</evidence>
<keyword evidence="5" id="KW-0963">Cytoplasm</keyword>
<comment type="cofactor">
    <cofactor evidence="12">
        <name>Zn(2+)</name>
        <dbReference type="ChEBI" id="CHEBI:29105"/>
    </cofactor>
    <text evidence="12">Binds 1 zinc ion per subunit.</text>
</comment>
<evidence type="ECO:0000256" key="6">
    <source>
        <dbReference type="ARBA" id="ARBA00022491"/>
    </source>
</evidence>
<feature type="binding site" evidence="12">
    <location>
        <position position="143"/>
    </location>
    <ligand>
        <name>Zn(2+)</name>
        <dbReference type="ChEBI" id="CHEBI:29105"/>
    </ligand>
</feature>
<dbReference type="Gene3D" id="3.30.1490.190">
    <property type="match status" value="1"/>
</dbReference>
<dbReference type="RefSeq" id="WP_184134406.1">
    <property type="nucleotide sequence ID" value="NZ_JACHKT010000016.1"/>
</dbReference>
<evidence type="ECO:0000256" key="12">
    <source>
        <dbReference type="PIRSR" id="PIRSR602481-1"/>
    </source>
</evidence>
<feature type="binding site" evidence="12">
    <location>
        <position position="148"/>
    </location>
    <ligand>
        <name>Zn(2+)</name>
        <dbReference type="ChEBI" id="CHEBI:29105"/>
    </ligand>
</feature>
<feature type="binding site" evidence="13">
    <location>
        <position position="99"/>
    </location>
    <ligand>
        <name>Fe cation</name>
        <dbReference type="ChEBI" id="CHEBI:24875"/>
    </ligand>
</feature>
<comment type="subcellular location">
    <subcellularLocation>
        <location evidence="1">Cytoplasm</location>
    </subcellularLocation>
</comment>
<accession>A0A841ENI9</accession>
<protein>
    <recommendedName>
        <fullName evidence="4">Ferric uptake regulation protein</fullName>
    </recommendedName>
</protein>
<dbReference type="Gene3D" id="1.10.10.10">
    <property type="entry name" value="Winged helix-like DNA-binding domain superfamily/Winged helix DNA-binding domain"/>
    <property type="match status" value="1"/>
</dbReference>
<evidence type="ECO:0000256" key="2">
    <source>
        <dbReference type="ARBA" id="ARBA00007957"/>
    </source>
</evidence>
<evidence type="ECO:0000256" key="9">
    <source>
        <dbReference type="ARBA" id="ARBA00023015"/>
    </source>
</evidence>
<dbReference type="InterPro" id="IPR043135">
    <property type="entry name" value="Fur_C"/>
</dbReference>
<dbReference type="GO" id="GO:0045892">
    <property type="term" value="P:negative regulation of DNA-templated transcription"/>
    <property type="evidence" value="ECO:0007669"/>
    <property type="project" value="TreeGrafter"/>
</dbReference>
<dbReference type="CDD" id="cd07153">
    <property type="entry name" value="Fur_like"/>
    <property type="match status" value="1"/>
</dbReference>
<sequence length="163" mass="19434">MALSNINTVKKSFQEFLDTKGYRKTHERLTILEHIYERNDHFEADELYLALKQLNYHVSRATVYNTLELLVEAELIIKHQFGNKISSRYEKAYGRRQHDHIVCVDCQKVTEFCDPRIQNIQNMVGEFFNCEILHHSLTFYSKCKQVDCSERMKMNLKEQNPEK</sequence>
<name>A0A841ENI9_9BACT</name>
<reference evidence="14 15" key="1">
    <citation type="submission" date="2020-08" db="EMBL/GenBank/DDBJ databases">
        <title>Functional genomics of gut bacteria from endangered species of beetles.</title>
        <authorList>
            <person name="Carlos-Shanley C."/>
        </authorList>
    </citation>
    <scope>NUCLEOTIDE SEQUENCE [LARGE SCALE GENOMIC DNA]</scope>
    <source>
        <strain evidence="14 15">S00070</strain>
    </source>
</reference>
<organism evidence="14 15">
    <name type="scientific">Arcicella rosea</name>
    <dbReference type="NCBI Taxonomy" id="502909"/>
    <lineage>
        <taxon>Bacteria</taxon>
        <taxon>Pseudomonadati</taxon>
        <taxon>Bacteroidota</taxon>
        <taxon>Cytophagia</taxon>
        <taxon>Cytophagales</taxon>
        <taxon>Flectobacillaceae</taxon>
        <taxon>Arcicella</taxon>
    </lineage>
</organism>
<keyword evidence="7 12" id="KW-0479">Metal-binding</keyword>
<evidence type="ECO:0000256" key="11">
    <source>
        <dbReference type="ARBA" id="ARBA00023163"/>
    </source>
</evidence>
<keyword evidence="8 12" id="KW-0862">Zinc</keyword>
<dbReference type="AlphaFoldDB" id="A0A841ENI9"/>
<comment type="similarity">
    <text evidence="2">Belongs to the Fur family.</text>
</comment>
<keyword evidence="9" id="KW-0805">Transcription regulation</keyword>
<dbReference type="GO" id="GO:0005829">
    <property type="term" value="C:cytosol"/>
    <property type="evidence" value="ECO:0007669"/>
    <property type="project" value="TreeGrafter"/>
</dbReference>
<evidence type="ECO:0000256" key="4">
    <source>
        <dbReference type="ARBA" id="ARBA00020910"/>
    </source>
</evidence>
<evidence type="ECO:0000256" key="7">
    <source>
        <dbReference type="ARBA" id="ARBA00022723"/>
    </source>
</evidence>
<proteinExistence type="inferred from homology"/>
<comment type="subunit">
    <text evidence="3">Homodimer.</text>
</comment>
<evidence type="ECO:0000256" key="3">
    <source>
        <dbReference type="ARBA" id="ARBA00011738"/>
    </source>
</evidence>
<dbReference type="EMBL" id="JACHKT010000016">
    <property type="protein sequence ID" value="MBB6003784.1"/>
    <property type="molecule type" value="Genomic_DNA"/>
</dbReference>
<dbReference type="GO" id="GO:1900376">
    <property type="term" value="P:regulation of secondary metabolite biosynthetic process"/>
    <property type="evidence" value="ECO:0007669"/>
    <property type="project" value="TreeGrafter"/>
</dbReference>
<comment type="cofactor">
    <cofactor evidence="13">
        <name>Mn(2+)</name>
        <dbReference type="ChEBI" id="CHEBI:29035"/>
    </cofactor>
    <cofactor evidence="13">
        <name>Fe(2+)</name>
        <dbReference type="ChEBI" id="CHEBI:29033"/>
    </cofactor>
    <text evidence="13">Binds 1 Mn(2+) or Fe(2+) ion per subunit.</text>
</comment>
<keyword evidence="10" id="KW-0238">DNA-binding</keyword>
<evidence type="ECO:0000256" key="8">
    <source>
        <dbReference type="ARBA" id="ARBA00022833"/>
    </source>
</evidence>
<keyword evidence="6" id="KW-0678">Repressor</keyword>
<dbReference type="SUPFAM" id="SSF46785">
    <property type="entry name" value="Winged helix' DNA-binding domain"/>
    <property type="match status" value="1"/>
</dbReference>
<evidence type="ECO:0000256" key="5">
    <source>
        <dbReference type="ARBA" id="ARBA00022490"/>
    </source>
</evidence>
<feature type="binding site" evidence="12">
    <location>
        <position position="103"/>
    </location>
    <ligand>
        <name>Zn(2+)</name>
        <dbReference type="ChEBI" id="CHEBI:29105"/>
    </ligand>
</feature>